<feature type="compositionally biased region" description="Basic and acidic residues" evidence="15">
    <location>
        <begin position="400"/>
        <end position="415"/>
    </location>
</feature>
<feature type="active site" description="Proton acceptor" evidence="12">
    <location>
        <position position="140"/>
    </location>
</feature>
<dbReference type="GO" id="GO:0005737">
    <property type="term" value="C:cytoplasm"/>
    <property type="evidence" value="ECO:0007669"/>
    <property type="project" value="UniProtKB-ARBA"/>
</dbReference>
<evidence type="ECO:0000256" key="13">
    <source>
        <dbReference type="PIRSR" id="PIRSR037913-2"/>
    </source>
</evidence>
<dbReference type="InterPro" id="IPR003084">
    <property type="entry name" value="HDAC_I/II"/>
</dbReference>
<evidence type="ECO:0000256" key="5">
    <source>
        <dbReference type="ARBA" id="ARBA00022853"/>
    </source>
</evidence>
<feature type="domain" description="Histone deacetylase" evidence="16">
    <location>
        <begin position="27"/>
        <end position="317"/>
    </location>
</feature>
<dbReference type="FunFam" id="3.40.800.20:FF:000003">
    <property type="entry name" value="Histone deacetylase"/>
    <property type="match status" value="1"/>
</dbReference>
<comment type="catalytic activity">
    <reaction evidence="9 11">
        <text>N(6)-acetyl-L-lysyl-[histone] + H2O = L-lysyl-[histone] + acetate</text>
        <dbReference type="Rhea" id="RHEA:58196"/>
        <dbReference type="Rhea" id="RHEA-COMP:9845"/>
        <dbReference type="Rhea" id="RHEA-COMP:11338"/>
        <dbReference type="ChEBI" id="CHEBI:15377"/>
        <dbReference type="ChEBI" id="CHEBI:29969"/>
        <dbReference type="ChEBI" id="CHEBI:30089"/>
        <dbReference type="ChEBI" id="CHEBI:61930"/>
        <dbReference type="EC" id="3.5.1.98"/>
    </reaction>
</comment>
<evidence type="ECO:0000259" key="16">
    <source>
        <dbReference type="Pfam" id="PF00850"/>
    </source>
</evidence>
<keyword evidence="18" id="KW-1185">Reference proteome</keyword>
<comment type="subcellular location">
    <subcellularLocation>
        <location evidence="1 11">Nucleus</location>
    </subcellularLocation>
</comment>
<dbReference type="PANTHER" id="PTHR10625">
    <property type="entry name" value="HISTONE DEACETYLASE HDAC1-RELATED"/>
    <property type="match status" value="1"/>
</dbReference>
<dbReference type="Gene3D" id="3.40.800.20">
    <property type="entry name" value="Histone deacetylase domain"/>
    <property type="match status" value="1"/>
</dbReference>
<feature type="binding site" evidence="13">
    <location>
        <position position="98"/>
    </location>
    <ligand>
        <name>substrate</name>
    </ligand>
</feature>
<keyword evidence="7 11" id="KW-0804">Transcription</keyword>
<dbReference type="PIRSF" id="PIRSF037913">
    <property type="entry name" value="His_deacetylse_1"/>
    <property type="match status" value="1"/>
</dbReference>
<evidence type="ECO:0000256" key="6">
    <source>
        <dbReference type="ARBA" id="ARBA00023015"/>
    </source>
</evidence>
<evidence type="ECO:0000313" key="17">
    <source>
        <dbReference type="EMBL" id="CAI6373490.1"/>
    </source>
</evidence>
<evidence type="ECO:0000256" key="3">
    <source>
        <dbReference type="ARBA" id="ARBA00022491"/>
    </source>
</evidence>
<reference evidence="17 18" key="1">
    <citation type="submission" date="2023-01" db="EMBL/GenBank/DDBJ databases">
        <authorList>
            <person name="Whitehead M."/>
        </authorList>
    </citation>
    <scope>NUCLEOTIDE SEQUENCE [LARGE SCALE GENOMIC DNA]</scope>
</reference>
<evidence type="ECO:0000256" key="11">
    <source>
        <dbReference type="PIRNR" id="PIRNR037913"/>
    </source>
</evidence>
<gene>
    <name evidence="17" type="ORF">MEUPH1_LOCUS27235</name>
</gene>
<name>A0AAV0XXZ5_9HEMI</name>
<evidence type="ECO:0000256" key="4">
    <source>
        <dbReference type="ARBA" id="ARBA00022801"/>
    </source>
</evidence>
<evidence type="ECO:0000256" key="10">
    <source>
        <dbReference type="ARBA" id="ARBA00061569"/>
    </source>
</evidence>
<dbReference type="PRINTS" id="PR01270">
    <property type="entry name" value="HDASUPER"/>
</dbReference>
<dbReference type="InterPro" id="IPR023696">
    <property type="entry name" value="Ureohydrolase_dom_sf"/>
</dbReference>
<keyword evidence="6 11" id="KW-0805">Transcription regulation</keyword>
<dbReference type="PANTHER" id="PTHR10625:SF10">
    <property type="entry name" value="HISTONE DEACETYLASE HDAC1"/>
    <property type="match status" value="1"/>
</dbReference>
<keyword evidence="5 11" id="KW-0156">Chromatin regulator</keyword>
<dbReference type="SUPFAM" id="SSF52768">
    <property type="entry name" value="Arginase/deacetylase"/>
    <property type="match status" value="1"/>
</dbReference>
<keyword evidence="14" id="KW-0479">Metal-binding</keyword>
<evidence type="ECO:0000313" key="18">
    <source>
        <dbReference type="Proteomes" id="UP001160148"/>
    </source>
</evidence>
<dbReference type="GO" id="GO:0016581">
    <property type="term" value="C:NuRD complex"/>
    <property type="evidence" value="ECO:0007669"/>
    <property type="project" value="TreeGrafter"/>
</dbReference>
<feature type="region of interest" description="Disordered" evidence="15">
    <location>
        <begin position="387"/>
        <end position="491"/>
    </location>
</feature>
<feature type="binding site" evidence="14">
    <location>
        <position position="263"/>
    </location>
    <ligand>
        <name>a divalent metal cation</name>
        <dbReference type="ChEBI" id="CHEBI:60240"/>
    </ligand>
</feature>
<dbReference type="InterPro" id="IPR037138">
    <property type="entry name" value="His_deacetylse_dom_sf"/>
</dbReference>
<evidence type="ECO:0000256" key="7">
    <source>
        <dbReference type="ARBA" id="ARBA00023163"/>
    </source>
</evidence>
<evidence type="ECO:0000256" key="1">
    <source>
        <dbReference type="ARBA" id="ARBA00004123"/>
    </source>
</evidence>
<sequence>MSVTPLKRRVCYYYDSTISNYYYGQGHPMKPHRIRLTHDLVLNYGLYLKMEIYRPHKATAEEMTKFHSAEYIRFLRSVRPDNMENYTEQMGKFYVGEDCPVFIGMYQFSQISAGGSLAAAVKLNKQSTDICINWGGGLHHAKKSEASGFCYVNDIVLGILELLKYHQRVLYIDIDVHHGDGVEEAFLTTDRVMTVSFHKYGFYFPYTGKLSDIGTGAGKYYAVNVPLREGMDDDSYESIFVPIITKVMETFQPNAVVLQCGADSLTGDRLGCFNLTIKGHSKCVEFVKRYGLPFLMVGGGGYTIRNVSRCWTYETAVALGVEIANELPNNDYFEFFAPDFKLHISPSNMKNRNSTQHLEKIKNCLFENLRMLPHAPGVQVQAIPEDGVHNESDDEDNINPDERNPQSITDKRIAPDNEYSDSEDEGMAPGVGGGGRKDNRSYKTVAPANKQALLDSNGIEVDEPDINILKDDKENISVSSDDSNKKNDVKS</sequence>
<dbReference type="InterPro" id="IPR023801">
    <property type="entry name" value="His_deacetylse_dom"/>
</dbReference>
<dbReference type="GO" id="GO:0140297">
    <property type="term" value="F:DNA-binding transcription factor binding"/>
    <property type="evidence" value="ECO:0007669"/>
    <property type="project" value="UniProtKB-ARBA"/>
</dbReference>
<evidence type="ECO:0000256" key="9">
    <source>
        <dbReference type="ARBA" id="ARBA00048287"/>
    </source>
</evidence>
<dbReference type="InterPro" id="IPR000286">
    <property type="entry name" value="HDACs"/>
</dbReference>
<keyword evidence="3" id="KW-0678">Repressor</keyword>
<feature type="binding site" evidence="14">
    <location>
        <position position="175"/>
    </location>
    <ligand>
        <name>a divalent metal cation</name>
        <dbReference type="ChEBI" id="CHEBI:60240"/>
    </ligand>
</feature>
<feature type="binding site" evidence="13">
    <location>
        <position position="148"/>
    </location>
    <ligand>
        <name>substrate</name>
    </ligand>
</feature>
<evidence type="ECO:0000256" key="14">
    <source>
        <dbReference type="PIRSR" id="PIRSR037913-3"/>
    </source>
</evidence>
<dbReference type="EMBL" id="CARXXK010001098">
    <property type="protein sequence ID" value="CAI6373490.1"/>
    <property type="molecule type" value="Genomic_DNA"/>
</dbReference>
<feature type="binding site" evidence="13">
    <location>
        <position position="302"/>
    </location>
    <ligand>
        <name>substrate</name>
    </ligand>
</feature>
<accession>A0AAV0XXZ5</accession>
<evidence type="ECO:0000256" key="8">
    <source>
        <dbReference type="ARBA" id="ARBA00023242"/>
    </source>
</evidence>
<evidence type="ECO:0000256" key="15">
    <source>
        <dbReference type="SAM" id="MobiDB-lite"/>
    </source>
</evidence>
<dbReference type="EC" id="3.5.1.98" evidence="2 11"/>
<keyword evidence="4 11" id="KW-0378">Hydrolase</keyword>
<dbReference type="Proteomes" id="UP001160148">
    <property type="component" value="Unassembled WGS sequence"/>
</dbReference>
<evidence type="ECO:0000256" key="12">
    <source>
        <dbReference type="PIRSR" id="PIRSR037913-1"/>
    </source>
</evidence>
<organism evidence="17 18">
    <name type="scientific">Macrosiphum euphorbiae</name>
    <name type="common">potato aphid</name>
    <dbReference type="NCBI Taxonomy" id="13131"/>
    <lineage>
        <taxon>Eukaryota</taxon>
        <taxon>Metazoa</taxon>
        <taxon>Ecdysozoa</taxon>
        <taxon>Arthropoda</taxon>
        <taxon>Hexapoda</taxon>
        <taxon>Insecta</taxon>
        <taxon>Pterygota</taxon>
        <taxon>Neoptera</taxon>
        <taxon>Paraneoptera</taxon>
        <taxon>Hemiptera</taxon>
        <taxon>Sternorrhyncha</taxon>
        <taxon>Aphidomorpha</taxon>
        <taxon>Aphidoidea</taxon>
        <taxon>Aphididae</taxon>
        <taxon>Macrosiphini</taxon>
        <taxon>Macrosiphum</taxon>
    </lineage>
</organism>
<feature type="compositionally biased region" description="Basic and acidic residues" evidence="15">
    <location>
        <begin position="482"/>
        <end position="491"/>
    </location>
</feature>
<dbReference type="AlphaFoldDB" id="A0AAV0XXZ5"/>
<dbReference type="GO" id="GO:0046872">
    <property type="term" value="F:metal ion binding"/>
    <property type="evidence" value="ECO:0007669"/>
    <property type="project" value="UniProtKB-KW"/>
</dbReference>
<keyword evidence="8 11" id="KW-0539">Nucleus</keyword>
<protein>
    <recommendedName>
        <fullName evidence="2 11">Histone deacetylase</fullName>
        <ecNumber evidence="2 11">3.5.1.98</ecNumber>
    </recommendedName>
</protein>
<dbReference type="GO" id="GO:0031507">
    <property type="term" value="P:heterochromatin formation"/>
    <property type="evidence" value="ECO:0007669"/>
    <property type="project" value="TreeGrafter"/>
</dbReference>
<dbReference type="Pfam" id="PF00850">
    <property type="entry name" value="Hist_deacetyl"/>
    <property type="match status" value="1"/>
</dbReference>
<proteinExistence type="inferred from homology"/>
<dbReference type="PRINTS" id="PR01271">
    <property type="entry name" value="HISDACETLASE"/>
</dbReference>
<dbReference type="GO" id="GO:0141221">
    <property type="term" value="F:histone deacetylase activity, hydrolytic mechanism"/>
    <property type="evidence" value="ECO:0007669"/>
    <property type="project" value="UniProtKB-EC"/>
</dbReference>
<comment type="caution">
    <text evidence="17">The sequence shown here is derived from an EMBL/GenBank/DDBJ whole genome shotgun (WGS) entry which is preliminary data.</text>
</comment>
<evidence type="ECO:0000256" key="2">
    <source>
        <dbReference type="ARBA" id="ARBA00012111"/>
    </source>
</evidence>
<feature type="binding site" evidence="14">
    <location>
        <position position="177"/>
    </location>
    <ligand>
        <name>a divalent metal cation</name>
        <dbReference type="ChEBI" id="CHEBI:60240"/>
    </ligand>
</feature>
<comment type="similarity">
    <text evidence="10 11">Belongs to the histone deacetylase family. HD Type 1 subfamily.</text>
</comment>